<dbReference type="Proteomes" id="UP001597417">
    <property type="component" value="Unassembled WGS sequence"/>
</dbReference>
<dbReference type="PANTHER" id="PTHR47432">
    <property type="entry name" value="CELL WALL ASSEMBLY REGULATOR SMI1"/>
    <property type="match status" value="1"/>
</dbReference>
<evidence type="ECO:0000313" key="2">
    <source>
        <dbReference type="EMBL" id="MFD2421452.1"/>
    </source>
</evidence>
<feature type="domain" description="Knr4/Smi1-like" evidence="1">
    <location>
        <begin position="29"/>
        <end position="163"/>
    </location>
</feature>
<evidence type="ECO:0000259" key="1">
    <source>
        <dbReference type="SMART" id="SM00860"/>
    </source>
</evidence>
<proteinExistence type="predicted"/>
<gene>
    <name evidence="2" type="ORF">ACFSXZ_34495</name>
</gene>
<dbReference type="SMART" id="SM00860">
    <property type="entry name" value="SMI1_KNR4"/>
    <property type="match status" value="1"/>
</dbReference>
<dbReference type="InterPro" id="IPR018958">
    <property type="entry name" value="Knr4/Smi1-like_dom"/>
</dbReference>
<keyword evidence="3" id="KW-1185">Reference proteome</keyword>
<dbReference type="PANTHER" id="PTHR47432:SF1">
    <property type="entry name" value="CELL WALL ASSEMBLY REGULATOR SMI1"/>
    <property type="match status" value="1"/>
</dbReference>
<name>A0ABW5G3H1_9PSEU</name>
<comment type="caution">
    <text evidence="2">The sequence shown here is derived from an EMBL/GenBank/DDBJ whole genome shotgun (WGS) entry which is preliminary data.</text>
</comment>
<dbReference type="SUPFAM" id="SSF160631">
    <property type="entry name" value="SMI1/KNR4-like"/>
    <property type="match status" value="1"/>
</dbReference>
<sequence>MRKVSEAWSAIDEWLERRVPASDPARHAPATRAGIAAAEQALGLKFPADLVESLLCHDGQPRYCGDFPGYPLLPLEDIVSTRQMLMEVAASVDEDDEGIGRDDADDWWWHEQWLPIADLDGSVQLLDCRPGPGYGRLGSRPKDDVAHFGPGWGWPDFATYLDAVATAMTQGGDFDGMVPHLTDEGELRWAYPDEDPELTLVPR</sequence>
<dbReference type="RefSeq" id="WP_378270016.1">
    <property type="nucleotide sequence ID" value="NZ_JBHUKR010000021.1"/>
</dbReference>
<dbReference type="Gene3D" id="3.40.1580.10">
    <property type="entry name" value="SMI1/KNR4-like"/>
    <property type="match status" value="1"/>
</dbReference>
<dbReference type="EMBL" id="JBHUKR010000021">
    <property type="protein sequence ID" value="MFD2421452.1"/>
    <property type="molecule type" value="Genomic_DNA"/>
</dbReference>
<protein>
    <submittedName>
        <fullName evidence="2">SMI1/KNR4 family protein</fullName>
    </submittedName>
</protein>
<organism evidence="2 3">
    <name type="scientific">Amycolatopsis pigmentata</name>
    <dbReference type="NCBI Taxonomy" id="450801"/>
    <lineage>
        <taxon>Bacteria</taxon>
        <taxon>Bacillati</taxon>
        <taxon>Actinomycetota</taxon>
        <taxon>Actinomycetes</taxon>
        <taxon>Pseudonocardiales</taxon>
        <taxon>Pseudonocardiaceae</taxon>
        <taxon>Amycolatopsis</taxon>
    </lineage>
</organism>
<accession>A0ABW5G3H1</accession>
<evidence type="ECO:0000313" key="3">
    <source>
        <dbReference type="Proteomes" id="UP001597417"/>
    </source>
</evidence>
<reference evidence="3" key="1">
    <citation type="journal article" date="2019" name="Int. J. Syst. Evol. Microbiol.">
        <title>The Global Catalogue of Microorganisms (GCM) 10K type strain sequencing project: providing services to taxonomists for standard genome sequencing and annotation.</title>
        <authorList>
            <consortium name="The Broad Institute Genomics Platform"/>
            <consortium name="The Broad Institute Genome Sequencing Center for Infectious Disease"/>
            <person name="Wu L."/>
            <person name="Ma J."/>
        </authorList>
    </citation>
    <scope>NUCLEOTIDE SEQUENCE [LARGE SCALE GENOMIC DNA]</scope>
    <source>
        <strain evidence="3">CGMCC 4.7645</strain>
    </source>
</reference>
<dbReference type="InterPro" id="IPR051873">
    <property type="entry name" value="KNR4/SMI1_regulator"/>
</dbReference>
<dbReference type="Pfam" id="PF09346">
    <property type="entry name" value="SMI1_KNR4"/>
    <property type="match status" value="1"/>
</dbReference>
<dbReference type="InterPro" id="IPR037883">
    <property type="entry name" value="Knr4/Smi1-like_sf"/>
</dbReference>